<proteinExistence type="predicted"/>
<reference evidence="1" key="1">
    <citation type="submission" date="2023-10" db="EMBL/GenBank/DDBJ databases">
        <authorList>
            <person name="Hackl T."/>
        </authorList>
    </citation>
    <scope>NUCLEOTIDE SEQUENCE</scope>
</reference>
<dbReference type="InterPro" id="IPR011042">
    <property type="entry name" value="6-blade_b-propeller_TolB-like"/>
</dbReference>
<dbReference type="PANTHER" id="PTHR11799">
    <property type="entry name" value="PARAOXONASE"/>
    <property type="match status" value="1"/>
</dbReference>
<evidence type="ECO:0000313" key="2">
    <source>
        <dbReference type="Proteomes" id="UP001295740"/>
    </source>
</evidence>
<dbReference type="InterPro" id="IPR051288">
    <property type="entry name" value="Serum_paraoxonase/arylesterase"/>
</dbReference>
<protein>
    <submittedName>
        <fullName evidence="1">Uu.00g033810.m01.CDS01</fullName>
    </submittedName>
</protein>
<gene>
    <name evidence="1" type="ORF">KHLLAP_LOCUS996</name>
</gene>
<dbReference type="PANTHER" id="PTHR11799:SF20">
    <property type="entry name" value="SMP-30_GLUCONOLACTONASE_LRE-LIKE REGION DOMAIN-CONTAINING PROTEIN"/>
    <property type="match status" value="1"/>
</dbReference>
<sequence>MAGFILRVAAALVAVLGALLYQIQFPRMVKLGLGIGRTLEPLNSFPYTCRRVYHDRLKACEDMWLSESTRQLFLACSDPLSRAQWMPNMGHFNVSGMNLDDSIVVIDVDDLKAGSDVEPRILKRPGFSGTNGDGRIHLVGMTGVDDGDGSIRLWIINLKPSVDPATGEVLDQHKVGPNSTVELFRTGSRAEQLDHVTTFAHPQIGSPNRIAAVGGDSDNFYYTNDHGVAKVGLKHHLSPLIGSGDVSFCNGSECRRVVAGQHFPNGLAKGQDGLIYVPSSLHGTVDVYQRQPNGDLVLKDSIDAGYSLDNLSLDRDGNFWVAAFPDSMKFFAANSDPYNKDTPTTALKISKKADGGYEVTKALEDGLGEVLPGATTVVHDVETGRVFFSSVFAPYIAVCEPN</sequence>
<name>A0AAI8V421_9PEZI</name>
<comment type="caution">
    <text evidence="1">The sequence shown here is derived from an EMBL/GenBank/DDBJ whole genome shotgun (WGS) entry which is preliminary data.</text>
</comment>
<keyword evidence="2" id="KW-1185">Reference proteome</keyword>
<dbReference type="Proteomes" id="UP001295740">
    <property type="component" value="Unassembled WGS sequence"/>
</dbReference>
<dbReference type="AlphaFoldDB" id="A0AAI8V421"/>
<dbReference type="Gene3D" id="2.120.10.30">
    <property type="entry name" value="TolB, C-terminal domain"/>
    <property type="match status" value="1"/>
</dbReference>
<organism evidence="1 2">
    <name type="scientific">Anthostomella pinea</name>
    <dbReference type="NCBI Taxonomy" id="933095"/>
    <lineage>
        <taxon>Eukaryota</taxon>
        <taxon>Fungi</taxon>
        <taxon>Dikarya</taxon>
        <taxon>Ascomycota</taxon>
        <taxon>Pezizomycotina</taxon>
        <taxon>Sordariomycetes</taxon>
        <taxon>Xylariomycetidae</taxon>
        <taxon>Xylariales</taxon>
        <taxon>Xylariaceae</taxon>
        <taxon>Anthostomella</taxon>
    </lineage>
</organism>
<dbReference type="EMBL" id="CAUWAG010000003">
    <property type="protein sequence ID" value="CAJ2500528.1"/>
    <property type="molecule type" value="Genomic_DNA"/>
</dbReference>
<accession>A0AAI8V421</accession>
<evidence type="ECO:0000313" key="1">
    <source>
        <dbReference type="EMBL" id="CAJ2500528.1"/>
    </source>
</evidence>
<dbReference type="SUPFAM" id="SSF63829">
    <property type="entry name" value="Calcium-dependent phosphotriesterase"/>
    <property type="match status" value="1"/>
</dbReference>